<dbReference type="KEGG" id="cgob:115022382"/>
<evidence type="ECO:0000313" key="2">
    <source>
        <dbReference type="Proteomes" id="UP000504630"/>
    </source>
</evidence>
<dbReference type="PANTHER" id="PTHR23282">
    <property type="entry name" value="APICAL ENDOSOMAL GLYCOPROTEIN PRECURSOR"/>
    <property type="match status" value="1"/>
</dbReference>
<dbReference type="GeneID" id="115022382"/>
<dbReference type="GO" id="GO:0016020">
    <property type="term" value="C:membrane"/>
    <property type="evidence" value="ECO:0007669"/>
    <property type="project" value="InterPro"/>
</dbReference>
<reference evidence="3" key="1">
    <citation type="submission" date="2025-08" db="UniProtKB">
        <authorList>
            <consortium name="RefSeq"/>
        </authorList>
    </citation>
    <scope>IDENTIFICATION</scope>
</reference>
<accession>A0A6J2REC5</accession>
<dbReference type="SUPFAM" id="SSF49899">
    <property type="entry name" value="Concanavalin A-like lectins/glucanases"/>
    <property type="match status" value="1"/>
</dbReference>
<sequence length="115" mass="12873">MFNGHRNTNSQGFIAIDDITVKEGACSNQNACGFDSGWCGFENDVSHTGRWDRKRGTEHEVDHNYGTENGFYMTVMPSTSTQAEVVQLLTPEFTSAAEICVRFWYWIPVGSSNIP</sequence>
<dbReference type="InParanoid" id="A0A6J2REC5"/>
<proteinExistence type="predicted"/>
<evidence type="ECO:0000259" key="1">
    <source>
        <dbReference type="PROSITE" id="PS50060"/>
    </source>
</evidence>
<keyword evidence="2" id="KW-1185">Reference proteome</keyword>
<dbReference type="Proteomes" id="UP000504630">
    <property type="component" value="Chromosome 17"/>
</dbReference>
<dbReference type="OrthoDB" id="412155at2759"/>
<dbReference type="AlphaFoldDB" id="A0A6J2REC5"/>
<gene>
    <name evidence="3" type="primary">LOC115022382</name>
</gene>
<feature type="domain" description="MAM" evidence="1">
    <location>
        <begin position="1"/>
        <end position="28"/>
    </location>
</feature>
<dbReference type="InterPro" id="IPR000998">
    <property type="entry name" value="MAM_dom"/>
</dbReference>
<dbReference type="InterPro" id="IPR013320">
    <property type="entry name" value="ConA-like_dom_sf"/>
</dbReference>
<dbReference type="PANTHER" id="PTHR23282:SF142">
    <property type="entry name" value="MAM DOMAIN-CONTAINING PROTEIN"/>
    <property type="match status" value="1"/>
</dbReference>
<dbReference type="RefSeq" id="XP_029309223.1">
    <property type="nucleotide sequence ID" value="XM_029453363.1"/>
</dbReference>
<dbReference type="Gene3D" id="2.60.120.200">
    <property type="match status" value="1"/>
</dbReference>
<feature type="domain" description="MAM" evidence="1">
    <location>
        <begin position="30"/>
        <end position="107"/>
    </location>
</feature>
<organism evidence="2 3">
    <name type="scientific">Cottoperca gobio</name>
    <name type="common">Frogmouth</name>
    <name type="synonym">Aphritis gobio</name>
    <dbReference type="NCBI Taxonomy" id="56716"/>
    <lineage>
        <taxon>Eukaryota</taxon>
        <taxon>Metazoa</taxon>
        <taxon>Chordata</taxon>
        <taxon>Craniata</taxon>
        <taxon>Vertebrata</taxon>
        <taxon>Euteleostomi</taxon>
        <taxon>Actinopterygii</taxon>
        <taxon>Neopterygii</taxon>
        <taxon>Teleostei</taxon>
        <taxon>Neoteleostei</taxon>
        <taxon>Acanthomorphata</taxon>
        <taxon>Eupercaria</taxon>
        <taxon>Perciformes</taxon>
        <taxon>Notothenioidei</taxon>
        <taxon>Bovichtidae</taxon>
        <taxon>Cottoperca</taxon>
    </lineage>
</organism>
<name>A0A6J2REC5_COTGO</name>
<evidence type="ECO:0000313" key="3">
    <source>
        <dbReference type="RefSeq" id="XP_029309223.1"/>
    </source>
</evidence>
<dbReference type="PROSITE" id="PS50060">
    <property type="entry name" value="MAM_2"/>
    <property type="match status" value="2"/>
</dbReference>
<dbReference type="Pfam" id="PF00629">
    <property type="entry name" value="MAM"/>
    <property type="match status" value="1"/>
</dbReference>
<protein>
    <submittedName>
        <fullName evidence="3">Enteropeptidase-like</fullName>
    </submittedName>
</protein>
<dbReference type="InterPro" id="IPR051560">
    <property type="entry name" value="MAM_domain-containing"/>
</dbReference>